<sequence length="277" mass="28082">MSAHASPQTSRPSRPAIPILLAVLAILLTALSTPAAASTAAKPTVVLVHGAFADASSWNKVAARLQGAGYPVIAPANPLRDLAGDSAYLSSIVSTIDGPVVLVGHSYGGAVISNAATGHPNVKALVFIAAFAPEEAESALDLTGKFPGSQLPTSLITRQYPLPGGGTGTDAYIDPAAFRAAFAADLPARDTALMAATQRPAALAALGSPSGPPAWKTIPSWYLVAGADQAIPPAAQRFMAGRADAHTSEVRDASHVIMISRPDATTAVITAAARATR</sequence>
<accession>A0ABR9LXM9</accession>
<dbReference type="InterPro" id="IPR000073">
    <property type="entry name" value="AB_hydrolase_1"/>
</dbReference>
<feature type="chain" id="PRO_5046069502" evidence="1">
    <location>
        <begin position="38"/>
        <end position="277"/>
    </location>
</feature>
<dbReference type="EMBL" id="JADBEK010000001">
    <property type="protein sequence ID" value="MBE1585407.1"/>
    <property type="molecule type" value="Genomic_DNA"/>
</dbReference>
<dbReference type="InterPro" id="IPR052897">
    <property type="entry name" value="Sec-Metab_Biosynth_Hydrolase"/>
</dbReference>
<evidence type="ECO:0000256" key="1">
    <source>
        <dbReference type="SAM" id="SignalP"/>
    </source>
</evidence>
<dbReference type="SUPFAM" id="SSF53474">
    <property type="entry name" value="alpha/beta-Hydrolases"/>
    <property type="match status" value="1"/>
</dbReference>
<dbReference type="Pfam" id="PF12697">
    <property type="entry name" value="Abhydrolase_6"/>
    <property type="match status" value="1"/>
</dbReference>
<dbReference type="InterPro" id="IPR029058">
    <property type="entry name" value="AB_hydrolase_fold"/>
</dbReference>
<feature type="domain" description="AB hydrolase-1" evidence="2">
    <location>
        <begin position="45"/>
        <end position="266"/>
    </location>
</feature>
<keyword evidence="1" id="KW-0732">Signal</keyword>
<comment type="caution">
    <text evidence="3">The sequence shown here is derived from an EMBL/GenBank/DDBJ whole genome shotgun (WGS) entry which is preliminary data.</text>
</comment>
<dbReference type="PANTHER" id="PTHR37017">
    <property type="entry name" value="AB HYDROLASE-1 DOMAIN-CONTAINING PROTEIN-RELATED"/>
    <property type="match status" value="1"/>
</dbReference>
<proteinExistence type="predicted"/>
<evidence type="ECO:0000313" key="4">
    <source>
        <dbReference type="Proteomes" id="UP000633509"/>
    </source>
</evidence>
<feature type="signal peptide" evidence="1">
    <location>
        <begin position="1"/>
        <end position="37"/>
    </location>
</feature>
<protein>
    <submittedName>
        <fullName evidence="3">Pimeloyl-ACP methyl ester carboxylesterase</fullName>
    </submittedName>
</protein>
<dbReference type="Gene3D" id="3.40.50.1820">
    <property type="entry name" value="alpha/beta hydrolase"/>
    <property type="match status" value="1"/>
</dbReference>
<reference evidence="3 4" key="1">
    <citation type="submission" date="2020-10" db="EMBL/GenBank/DDBJ databases">
        <title>Sequencing the genomes of 1000 actinobacteria strains.</title>
        <authorList>
            <person name="Klenk H.-P."/>
        </authorList>
    </citation>
    <scope>NUCLEOTIDE SEQUENCE [LARGE SCALE GENOMIC DNA]</scope>
    <source>
        <strain evidence="3 4">DSM 43173</strain>
    </source>
</reference>
<organism evidence="3 4">
    <name type="scientific">Nonomuraea angiospora</name>
    <dbReference type="NCBI Taxonomy" id="46172"/>
    <lineage>
        <taxon>Bacteria</taxon>
        <taxon>Bacillati</taxon>
        <taxon>Actinomycetota</taxon>
        <taxon>Actinomycetes</taxon>
        <taxon>Streptosporangiales</taxon>
        <taxon>Streptosporangiaceae</taxon>
        <taxon>Nonomuraea</taxon>
    </lineage>
</organism>
<dbReference type="PANTHER" id="PTHR37017:SF11">
    <property type="entry name" value="ESTERASE_LIPASE_THIOESTERASE DOMAIN-CONTAINING PROTEIN"/>
    <property type="match status" value="1"/>
</dbReference>
<dbReference type="RefSeq" id="WP_192786157.1">
    <property type="nucleotide sequence ID" value="NZ_JADBEK010000001.1"/>
</dbReference>
<name>A0ABR9LXM9_9ACTN</name>
<evidence type="ECO:0000259" key="2">
    <source>
        <dbReference type="Pfam" id="PF12697"/>
    </source>
</evidence>
<dbReference type="Proteomes" id="UP000633509">
    <property type="component" value="Unassembled WGS sequence"/>
</dbReference>
<evidence type="ECO:0000313" key="3">
    <source>
        <dbReference type="EMBL" id="MBE1585407.1"/>
    </source>
</evidence>
<keyword evidence="4" id="KW-1185">Reference proteome</keyword>
<gene>
    <name evidence="3" type="ORF">H4W80_003665</name>
</gene>